<keyword evidence="1" id="KW-0175">Coiled coil</keyword>
<dbReference type="Pfam" id="PF07603">
    <property type="entry name" value="Lcl_C"/>
    <property type="match status" value="1"/>
</dbReference>
<gene>
    <name evidence="4" type="ORF">dsmv_3075</name>
</gene>
<dbReference type="AlphaFoldDB" id="S7TKC9"/>
<protein>
    <recommendedName>
        <fullName evidence="3">Lcl C-terminal domain-containing protein</fullName>
    </recommendedName>
</protein>
<feature type="domain" description="Lcl C-terminal" evidence="3">
    <location>
        <begin position="799"/>
        <end position="896"/>
    </location>
</feature>
<reference evidence="4 5" key="1">
    <citation type="journal article" date="2013" name="Genome Announc.">
        <title>Draft genome sequences for three mercury-methylating, sulfate-reducing bacteria.</title>
        <authorList>
            <person name="Brown S.D."/>
            <person name="Hurt R.A.Jr."/>
            <person name="Gilmour C.C."/>
            <person name="Elias D.A."/>
        </authorList>
    </citation>
    <scope>NUCLEOTIDE SEQUENCE [LARGE SCALE GENOMIC DNA]</scope>
    <source>
        <strain evidence="4 5">DSM 2059</strain>
    </source>
</reference>
<feature type="transmembrane region" description="Helical" evidence="2">
    <location>
        <begin position="395"/>
        <end position="414"/>
    </location>
</feature>
<keyword evidence="2" id="KW-0812">Transmembrane</keyword>
<dbReference type="Gene3D" id="1.25.40.10">
    <property type="entry name" value="Tetratricopeptide repeat domain"/>
    <property type="match status" value="2"/>
</dbReference>
<evidence type="ECO:0000256" key="1">
    <source>
        <dbReference type="SAM" id="Coils"/>
    </source>
</evidence>
<evidence type="ECO:0000313" key="4">
    <source>
        <dbReference type="EMBL" id="EPR37301.1"/>
    </source>
</evidence>
<evidence type="ECO:0000256" key="2">
    <source>
        <dbReference type="SAM" id="Phobius"/>
    </source>
</evidence>
<dbReference type="Proteomes" id="UP000014977">
    <property type="component" value="Unassembled WGS sequence"/>
</dbReference>
<name>S7TKC9_DESML</name>
<dbReference type="STRING" id="897.B2D07_05970"/>
<dbReference type="RefSeq" id="WP_020878142.1">
    <property type="nucleotide sequence ID" value="NZ_ATHJ01000103.1"/>
</dbReference>
<dbReference type="eggNOG" id="COG1262">
    <property type="taxonomic scope" value="Bacteria"/>
</dbReference>
<evidence type="ECO:0000313" key="5">
    <source>
        <dbReference type="Proteomes" id="UP000014977"/>
    </source>
</evidence>
<evidence type="ECO:0000259" key="3">
    <source>
        <dbReference type="Pfam" id="PF07603"/>
    </source>
</evidence>
<keyword evidence="5" id="KW-1185">Reference proteome</keyword>
<comment type="caution">
    <text evidence="4">The sequence shown here is derived from an EMBL/GenBank/DDBJ whole genome shotgun (WGS) entry which is preliminary data.</text>
</comment>
<proteinExistence type="predicted"/>
<keyword evidence="2" id="KW-1133">Transmembrane helix</keyword>
<accession>S7TKC9</accession>
<dbReference type="eggNOG" id="COG4105">
    <property type="taxonomic scope" value="Bacteria"/>
</dbReference>
<feature type="coiled-coil region" evidence="1">
    <location>
        <begin position="686"/>
        <end position="713"/>
    </location>
</feature>
<dbReference type="EMBL" id="ATHJ01000103">
    <property type="protein sequence ID" value="EPR37301.1"/>
    <property type="molecule type" value="Genomic_DNA"/>
</dbReference>
<organism evidence="4 5">
    <name type="scientific">Desulfococcus multivorans DSM 2059</name>
    <dbReference type="NCBI Taxonomy" id="1121405"/>
    <lineage>
        <taxon>Bacteria</taxon>
        <taxon>Pseudomonadati</taxon>
        <taxon>Thermodesulfobacteriota</taxon>
        <taxon>Desulfobacteria</taxon>
        <taxon>Desulfobacterales</taxon>
        <taxon>Desulfococcaceae</taxon>
        <taxon>Desulfococcus</taxon>
    </lineage>
</organism>
<dbReference type="OrthoDB" id="5414729at2"/>
<dbReference type="InterPro" id="IPR011990">
    <property type="entry name" value="TPR-like_helical_dom_sf"/>
</dbReference>
<dbReference type="InterPro" id="IPR011460">
    <property type="entry name" value="Lcl_C"/>
</dbReference>
<sequence>MDVKNYYFILELSIDPPENDPKVIEDAIQKKQALWSRLRNHPTKGTQAQHYMGLIPEIRKIMMDDALRKKEAEAAKDLLIEHEKKSNIKIDRHIALLLSKGHITNDEISKLACLNGVSRECIQERLAQKQHLFLINYVIEELIRTGKTDPKYHKRLIKEFALTPEKASEWIQKKEDEKRRKIDTYLKRCNRRGYIARQEITALSRLYLISEDNIVRRIRCVIKKNASPLRDRPEPLEKSTEKLIEDNLKLVGKSSLYDFLDVLPSADLSILQERAHDKEIEIRKIGQKDARTTAGGTLAGHCIFIFKSEENRSAYDRSLTLSRLKELEADMDITGISKKIHAEYFSILMKNALKLGMDIDEARLHIEGYLRKRNRKIEKPKPFIAKRRPVFLRPIPIIAAMVLVSASVFFFITAKKKLLAQEFRNVIARSEQLRKPEQKETIFRAFLEKYPKSDFTPEVESMLLSVQKIIEDRDYHQVLTESETLIQSGQLPMAKSLFRRYLEKYPGGHHQEAAKTRLLEITNTLEERNYKILQEKLTDCEAQETWRDCIILCSHFIERYPQAERTENVAMLKTKYEKILQSQSELVSMKQDAEKKGLDFEGARQIYLSYLELNPELPLVIKKTIVDEIRRYDRQIETFKQAERNWKRLSADIPNDRSNLTKRIQDIRSFISKYPQDWFGEEARYLLIQMEKLENLKNRQHETEREIHDWKAVTTYVQDRRTSLSNRIARVETFIRNHPQGSYTPKAKIILAALVKHKQIEERQRRRDMSNAVLKSEEKHRISQWLRSAGISFIDNKNGTATDRRTGLTWCLFDTTDTGNQCITHREALQYVKNLNAGGYNDWRIPSVEELQIILQAQTPFPVNRTHFFWTSELFWHGWNKMAYVFTPDSTLKWKKESKKIENCGSVLAVR</sequence>
<keyword evidence="2" id="KW-0472">Membrane</keyword>